<dbReference type="Proteomes" id="UP000694520">
    <property type="component" value="Chromosome 26"/>
</dbReference>
<feature type="compositionally biased region" description="Basic residues" evidence="1">
    <location>
        <begin position="269"/>
        <end position="282"/>
    </location>
</feature>
<evidence type="ECO:0000256" key="2">
    <source>
        <dbReference type="SAM" id="Phobius"/>
    </source>
</evidence>
<dbReference type="GeneTree" id="ENSGT01010000222629"/>
<keyword evidence="2" id="KW-1133">Transmembrane helix</keyword>
<protein>
    <submittedName>
        <fullName evidence="3">Uncharacterized protein</fullName>
    </submittedName>
</protein>
<dbReference type="AlphaFoldDB" id="A0A8B9WZS3"/>
<reference evidence="3" key="3">
    <citation type="submission" date="2025-09" db="UniProtKB">
        <authorList>
            <consortium name="Ensembl"/>
        </authorList>
    </citation>
    <scope>IDENTIFICATION</scope>
</reference>
<feature type="transmembrane region" description="Helical" evidence="2">
    <location>
        <begin position="48"/>
        <end position="70"/>
    </location>
</feature>
<reference evidence="3" key="2">
    <citation type="submission" date="2025-08" db="UniProtKB">
        <authorList>
            <consortium name="Ensembl"/>
        </authorList>
    </citation>
    <scope>IDENTIFICATION</scope>
</reference>
<reference evidence="3" key="1">
    <citation type="submission" date="2019-05" db="EMBL/GenBank/DDBJ databases">
        <authorList>
            <person name="Zhang S."/>
            <person name="Liu J."/>
        </authorList>
    </citation>
    <scope>NUCLEOTIDE SEQUENCE [LARGE SCALE GENOMIC DNA]</scope>
</reference>
<keyword evidence="2" id="KW-0812">Transmembrane</keyword>
<keyword evidence="4" id="KW-1185">Reference proteome</keyword>
<keyword evidence="2" id="KW-0472">Membrane</keyword>
<feature type="region of interest" description="Disordered" evidence="1">
    <location>
        <begin position="252"/>
        <end position="303"/>
    </location>
</feature>
<evidence type="ECO:0000313" key="3">
    <source>
        <dbReference type="Ensembl" id="ENSBGRP00000014441.1"/>
    </source>
</evidence>
<dbReference type="Ensembl" id="ENSBGRT00000016620.1">
    <property type="protein sequence ID" value="ENSBGRP00000014441.1"/>
    <property type="gene ID" value="ENSBGRG00000009023.1"/>
</dbReference>
<name>A0A8B9WZS3_BOSMU</name>
<evidence type="ECO:0000256" key="1">
    <source>
        <dbReference type="SAM" id="MobiDB-lite"/>
    </source>
</evidence>
<sequence>MSAKYLSCTETHRPNRSWGTSHHSTHTHRGTTLGLGHPHMLGFNAGLLGPYVAVVLVTLVVPLTLFHPPLTLSHNEPCKIRVQLIFLVDASLLNAVPALFLCDAQSTGDVIPKVEPLLLGQVPTSLQVGNSLIIAFHLQLALPQEEVCLHRLPVQLQGAPTVSQGLLVLLHLQVAQCPVGVIHCHQGRGRTHDGAAVAGRRLRVLAAHEEPVALLLELLCARALLGAAAAGAQPCAALLLLLALHGAARHPRPAPAARARDPLGPGPALRHRNFRSAGRRGQRSGPPRGWAGPRVGHGSVRPPWRGPGYRLGLVGKAEPPPGRVAGGTWPVSVLIHEMVRWPDT</sequence>
<evidence type="ECO:0000313" key="4">
    <source>
        <dbReference type="Proteomes" id="UP000694520"/>
    </source>
</evidence>
<accession>A0A8B9WZS3</accession>
<organism evidence="3 4">
    <name type="scientific">Bos mutus grunniens</name>
    <name type="common">Wild yak</name>
    <name type="synonym">Bos grunniens</name>
    <dbReference type="NCBI Taxonomy" id="30521"/>
    <lineage>
        <taxon>Eukaryota</taxon>
        <taxon>Metazoa</taxon>
        <taxon>Chordata</taxon>
        <taxon>Craniata</taxon>
        <taxon>Vertebrata</taxon>
        <taxon>Euteleostomi</taxon>
        <taxon>Mammalia</taxon>
        <taxon>Eutheria</taxon>
        <taxon>Laurasiatheria</taxon>
        <taxon>Artiodactyla</taxon>
        <taxon>Ruminantia</taxon>
        <taxon>Pecora</taxon>
        <taxon>Bovidae</taxon>
        <taxon>Bovinae</taxon>
        <taxon>Bos</taxon>
    </lineage>
</organism>
<feature type="region of interest" description="Disordered" evidence="1">
    <location>
        <begin position="1"/>
        <end position="26"/>
    </location>
</feature>
<proteinExistence type="predicted"/>